<dbReference type="InterPro" id="IPR007833">
    <property type="entry name" value="Capsule_polysaccharide_synth"/>
</dbReference>
<dbReference type="EMBL" id="LJJB01000007">
    <property type="protein sequence ID" value="KQL48729.1"/>
    <property type="molecule type" value="Genomic_DNA"/>
</dbReference>
<dbReference type="Pfam" id="PF05159">
    <property type="entry name" value="Capsule_synth"/>
    <property type="match status" value="1"/>
</dbReference>
<reference evidence="1 2" key="1">
    <citation type="submission" date="2015-09" db="EMBL/GenBank/DDBJ databases">
        <title>Genome sequencing project for genomic taxonomy and phylogenomics of Bacillus-like bacteria.</title>
        <authorList>
            <person name="Liu B."/>
            <person name="Wang J."/>
            <person name="Zhu Y."/>
            <person name="Liu G."/>
            <person name="Chen Q."/>
            <person name="Chen Z."/>
            <person name="Lan J."/>
            <person name="Che J."/>
            <person name="Ge C."/>
            <person name="Shi H."/>
            <person name="Pan Z."/>
            <person name="Liu X."/>
        </authorList>
    </citation>
    <scope>NUCLEOTIDE SEQUENCE [LARGE SCALE GENOMIC DNA]</scope>
    <source>
        <strain evidence="1 2">DSM 8552</strain>
    </source>
</reference>
<sequence>MKPHPHDIAFQKVKTYDPLFYRHQNLKMVLDLSPYDILHHVDLVVCVDQSTLGLEAMLFNKPVLFLKNEGQNPVYVTDYFDEMGRICSSDPIVLAEMAVDLLSDHGIYCNENEKVRNDFVSSRYPVKASMKTMLELLKDITGASFSHPSNQHFSG</sequence>
<dbReference type="Gene3D" id="3.40.50.12580">
    <property type="match status" value="1"/>
</dbReference>
<name>A0ABR5NB15_BRECH</name>
<evidence type="ECO:0000313" key="2">
    <source>
        <dbReference type="Proteomes" id="UP000051063"/>
    </source>
</evidence>
<comment type="caution">
    <text evidence="1">The sequence shown here is derived from an EMBL/GenBank/DDBJ whole genome shotgun (WGS) entry which is preliminary data.</text>
</comment>
<keyword evidence="2" id="KW-1185">Reference proteome</keyword>
<dbReference type="InterPro" id="IPR043148">
    <property type="entry name" value="TagF_C"/>
</dbReference>
<proteinExistence type="predicted"/>
<evidence type="ECO:0008006" key="3">
    <source>
        <dbReference type="Google" id="ProtNLM"/>
    </source>
</evidence>
<dbReference type="Proteomes" id="UP000051063">
    <property type="component" value="Unassembled WGS sequence"/>
</dbReference>
<evidence type="ECO:0000313" key="1">
    <source>
        <dbReference type="EMBL" id="KQL48729.1"/>
    </source>
</evidence>
<dbReference type="SUPFAM" id="SSF53756">
    <property type="entry name" value="UDP-Glycosyltransferase/glycogen phosphorylase"/>
    <property type="match status" value="1"/>
</dbReference>
<gene>
    <name evidence="1" type="ORF">AN963_02715</name>
</gene>
<protein>
    <recommendedName>
        <fullName evidence="3">UDP-N-acetylglucosamine 2-epimerase domain-containing protein</fullName>
    </recommendedName>
</protein>
<organism evidence="1 2">
    <name type="scientific">Brevibacillus choshinensis</name>
    <dbReference type="NCBI Taxonomy" id="54911"/>
    <lineage>
        <taxon>Bacteria</taxon>
        <taxon>Bacillati</taxon>
        <taxon>Bacillota</taxon>
        <taxon>Bacilli</taxon>
        <taxon>Bacillales</taxon>
        <taxon>Paenibacillaceae</taxon>
        <taxon>Brevibacillus</taxon>
    </lineage>
</organism>
<accession>A0ABR5NB15</accession>